<reference evidence="1" key="1">
    <citation type="submission" date="2018-01" db="EMBL/GenBank/DDBJ databases">
        <title>An insight into the sialome of Amazonian anophelines.</title>
        <authorList>
            <person name="Ribeiro J.M."/>
            <person name="Scarpassa V."/>
            <person name="Calvo E."/>
        </authorList>
    </citation>
    <scope>NUCLEOTIDE SEQUENCE</scope>
    <source>
        <tissue evidence="1">Salivary glands</tissue>
    </source>
</reference>
<evidence type="ECO:0000313" key="1">
    <source>
        <dbReference type="EMBL" id="MBW62280.1"/>
    </source>
</evidence>
<name>A0A2M4CAC8_9DIPT</name>
<dbReference type="AlphaFoldDB" id="A0A2M4CAC8"/>
<protein>
    <submittedName>
        <fullName evidence="1">Putative secreted protein</fullName>
    </submittedName>
</protein>
<organism evidence="1">
    <name type="scientific">Anopheles marajoara</name>
    <dbReference type="NCBI Taxonomy" id="58244"/>
    <lineage>
        <taxon>Eukaryota</taxon>
        <taxon>Metazoa</taxon>
        <taxon>Ecdysozoa</taxon>
        <taxon>Arthropoda</taxon>
        <taxon>Hexapoda</taxon>
        <taxon>Insecta</taxon>
        <taxon>Pterygota</taxon>
        <taxon>Neoptera</taxon>
        <taxon>Endopterygota</taxon>
        <taxon>Diptera</taxon>
        <taxon>Nematocera</taxon>
        <taxon>Culicoidea</taxon>
        <taxon>Culicidae</taxon>
        <taxon>Anophelinae</taxon>
        <taxon>Anopheles</taxon>
    </lineage>
</organism>
<dbReference type="EMBL" id="GGFJ01013139">
    <property type="protein sequence ID" value="MBW62280.1"/>
    <property type="molecule type" value="Transcribed_RNA"/>
</dbReference>
<accession>A0A2M4CAC8</accession>
<sequence length="87" mass="9237">MAGFVSGSCSVVVGTIGSVEAQGFWGTLVANCSCALAQLNCLRELPTNAERLHSVKIAKPRIMSVPGTYPRQGVAQHFGICRFNTQP</sequence>
<proteinExistence type="predicted"/>